<evidence type="ECO:0000313" key="1">
    <source>
        <dbReference type="EMBL" id="BBE30256.1"/>
    </source>
</evidence>
<dbReference type="KEGG" id="ocy:OSSY52_03970"/>
<dbReference type="InParanoid" id="A0A7G1G4U6"/>
<sequence>MLKKMLVFWALIFVTIAFSNYYPSICSDSSILEEGKAEITISYPLNSIRMGLFGIAEVGISTSENGFYLKLGMNDSKIFPIDFNIGYSVIWNYTYNYFMHIGIPINTFKFQFGASYGKDIGIIDNYIIDNYKGTMSFSYLFDEDEKNQKFLILDGFMLEKYKGSNLDDTKFNVNLYGVEKFKSDFLFFKGISLIGGFQINENTFMENTIFPLSIVIGISTSFSLY</sequence>
<gene>
    <name evidence="1" type="ORF">OSSY52_03970</name>
</gene>
<dbReference type="EMBL" id="AP018712">
    <property type="protein sequence ID" value="BBE30256.1"/>
    <property type="molecule type" value="Genomic_DNA"/>
</dbReference>
<evidence type="ECO:0000313" key="2">
    <source>
        <dbReference type="Proteomes" id="UP000516361"/>
    </source>
</evidence>
<accession>A0A7G1G4U6</accession>
<dbReference type="RefSeq" id="WP_190615372.1">
    <property type="nucleotide sequence ID" value="NZ_AP018712.1"/>
</dbReference>
<name>A0A7G1G4U6_9BACT</name>
<reference evidence="1 2" key="1">
    <citation type="submission" date="2018-06" db="EMBL/GenBank/DDBJ databases">
        <title>Genome sequencing of Oceanotoga sp. sy52.</title>
        <authorList>
            <person name="Mori K."/>
        </authorList>
    </citation>
    <scope>NUCLEOTIDE SEQUENCE [LARGE SCALE GENOMIC DNA]</scope>
    <source>
        <strain evidence="2">sy52</strain>
    </source>
</reference>
<keyword evidence="2" id="KW-1185">Reference proteome</keyword>
<dbReference type="Proteomes" id="UP000516361">
    <property type="component" value="Chromosome"/>
</dbReference>
<dbReference type="AlphaFoldDB" id="A0A7G1G4U6"/>
<organism evidence="1 2">
    <name type="scientific">Tepiditoga spiralis</name>
    <dbReference type="NCBI Taxonomy" id="2108365"/>
    <lineage>
        <taxon>Bacteria</taxon>
        <taxon>Thermotogati</taxon>
        <taxon>Thermotogota</taxon>
        <taxon>Thermotogae</taxon>
        <taxon>Petrotogales</taxon>
        <taxon>Petrotogaceae</taxon>
        <taxon>Tepiditoga</taxon>
    </lineage>
</organism>
<protein>
    <recommendedName>
        <fullName evidence="3">Outer membrane protein beta-barrel domain-containing protein</fullName>
    </recommendedName>
</protein>
<evidence type="ECO:0008006" key="3">
    <source>
        <dbReference type="Google" id="ProtNLM"/>
    </source>
</evidence>
<proteinExistence type="predicted"/>